<proteinExistence type="predicted"/>
<accession>A0A417Z0V6</accession>
<dbReference type="Proteomes" id="UP000285376">
    <property type="component" value="Unassembled WGS sequence"/>
</dbReference>
<name>A0A417Z0V6_9MICO</name>
<keyword evidence="1" id="KW-0472">Membrane</keyword>
<organism evidence="2 3">
    <name type="scientific">Dermacoccus abyssi</name>
    <dbReference type="NCBI Taxonomy" id="322596"/>
    <lineage>
        <taxon>Bacteria</taxon>
        <taxon>Bacillati</taxon>
        <taxon>Actinomycetota</taxon>
        <taxon>Actinomycetes</taxon>
        <taxon>Micrococcales</taxon>
        <taxon>Dermacoccaceae</taxon>
        <taxon>Dermacoccus</taxon>
    </lineage>
</organism>
<comment type="caution">
    <text evidence="2">The sequence shown here is derived from an EMBL/GenBank/DDBJ whole genome shotgun (WGS) entry which is preliminary data.</text>
</comment>
<reference evidence="2 3" key="1">
    <citation type="submission" date="2018-08" db="EMBL/GenBank/DDBJ databases">
        <title>Whole genome sequence analysis of Dermacoccus abyssi bacteria isolated from Deep Mariana trench Micromonospora spp reveals genes involved in the environmental adaptation and production of secondary metabolites.</title>
        <authorList>
            <person name="Abdel-Mageed W.M."/>
            <person name="Lehri B."/>
            <person name="Nouioui I."/>
            <person name="Goodfellow I."/>
            <person name="Jaspars M."/>
            <person name="Karlyshev A."/>
        </authorList>
    </citation>
    <scope>NUCLEOTIDE SEQUENCE [LARGE SCALE GENOMIC DNA]</scope>
    <source>
        <strain evidence="2 3">MT1.1</strain>
    </source>
</reference>
<dbReference type="AlphaFoldDB" id="A0A417Z0V6"/>
<feature type="transmembrane region" description="Helical" evidence="1">
    <location>
        <begin position="32"/>
        <end position="58"/>
    </location>
</feature>
<gene>
    <name evidence="2" type="ORF">D1832_13470</name>
</gene>
<evidence type="ECO:0000256" key="1">
    <source>
        <dbReference type="SAM" id="Phobius"/>
    </source>
</evidence>
<dbReference type="EMBL" id="QWLM01000020">
    <property type="protein sequence ID" value="RHW44082.1"/>
    <property type="molecule type" value="Genomic_DNA"/>
</dbReference>
<keyword evidence="1" id="KW-1133">Transmembrane helix</keyword>
<dbReference type="RefSeq" id="WP_118914763.1">
    <property type="nucleotide sequence ID" value="NZ_CBCRVH010000021.1"/>
</dbReference>
<sequence length="82" mass="8839">MTKRVLHGVLAVLLLVPPLVWFGARNRLLPEALTTGVGGMICWGLAWVCLLSSAWLLATAFTKDDEPEESADGAFDTPVSRS</sequence>
<evidence type="ECO:0000313" key="2">
    <source>
        <dbReference type="EMBL" id="RHW44082.1"/>
    </source>
</evidence>
<protein>
    <submittedName>
        <fullName evidence="2">Uncharacterized protein</fullName>
    </submittedName>
</protein>
<keyword evidence="1" id="KW-0812">Transmembrane</keyword>
<evidence type="ECO:0000313" key="3">
    <source>
        <dbReference type="Proteomes" id="UP000285376"/>
    </source>
</evidence>